<dbReference type="AlphaFoldDB" id="A0A517ML48"/>
<dbReference type="Proteomes" id="UP000320672">
    <property type="component" value="Chromosome"/>
</dbReference>
<dbReference type="KEGG" id="rml:FF011L_44090"/>
<dbReference type="CDD" id="cd02440">
    <property type="entry name" value="AdoMet_MTases"/>
    <property type="match status" value="1"/>
</dbReference>
<keyword evidence="1 5" id="KW-0489">Methyltransferase</keyword>
<dbReference type="OrthoDB" id="242883at2"/>
<dbReference type="SUPFAM" id="SSF53335">
    <property type="entry name" value="S-adenosyl-L-methionine-dependent methyltransferases"/>
    <property type="match status" value="1"/>
</dbReference>
<dbReference type="PANTHER" id="PTHR43712">
    <property type="entry name" value="PUTATIVE (AFU_ORTHOLOGUE AFUA_4G14580)-RELATED"/>
    <property type="match status" value="1"/>
</dbReference>
<dbReference type="PROSITE" id="PS51683">
    <property type="entry name" value="SAM_OMT_II"/>
    <property type="match status" value="1"/>
</dbReference>
<evidence type="ECO:0000256" key="1">
    <source>
        <dbReference type="ARBA" id="ARBA00022603"/>
    </source>
</evidence>
<evidence type="ECO:0000256" key="2">
    <source>
        <dbReference type="ARBA" id="ARBA00022679"/>
    </source>
</evidence>
<dbReference type="GO" id="GO:0008171">
    <property type="term" value="F:O-methyltransferase activity"/>
    <property type="evidence" value="ECO:0007669"/>
    <property type="project" value="InterPro"/>
</dbReference>
<dbReference type="SUPFAM" id="SSF46785">
    <property type="entry name" value="Winged helix' DNA-binding domain"/>
    <property type="match status" value="1"/>
</dbReference>
<keyword evidence="2 5" id="KW-0808">Transferase</keyword>
<dbReference type="Gene3D" id="3.40.50.150">
    <property type="entry name" value="Vaccinia Virus protein VP39"/>
    <property type="match status" value="1"/>
</dbReference>
<evidence type="ECO:0000259" key="4">
    <source>
        <dbReference type="Pfam" id="PF00891"/>
    </source>
</evidence>
<name>A0A517ML48_9BACT</name>
<reference evidence="5 6" key="1">
    <citation type="submission" date="2019-02" db="EMBL/GenBank/DDBJ databases">
        <title>Deep-cultivation of Planctomycetes and their phenomic and genomic characterization uncovers novel biology.</title>
        <authorList>
            <person name="Wiegand S."/>
            <person name="Jogler M."/>
            <person name="Boedeker C."/>
            <person name="Pinto D."/>
            <person name="Vollmers J."/>
            <person name="Rivas-Marin E."/>
            <person name="Kohn T."/>
            <person name="Peeters S.H."/>
            <person name="Heuer A."/>
            <person name="Rast P."/>
            <person name="Oberbeckmann S."/>
            <person name="Bunk B."/>
            <person name="Jeske O."/>
            <person name="Meyerdierks A."/>
            <person name="Storesund J.E."/>
            <person name="Kallscheuer N."/>
            <person name="Luecker S."/>
            <person name="Lage O.M."/>
            <person name="Pohl T."/>
            <person name="Merkel B.J."/>
            <person name="Hornburger P."/>
            <person name="Mueller R.-W."/>
            <person name="Bruemmer F."/>
            <person name="Labrenz M."/>
            <person name="Spormann A.M."/>
            <person name="Op den Camp H."/>
            <person name="Overmann J."/>
            <person name="Amann R."/>
            <person name="Jetten M.S.M."/>
            <person name="Mascher T."/>
            <person name="Medema M.H."/>
            <person name="Devos D.P."/>
            <person name="Kaster A.-K."/>
            <person name="Ovreas L."/>
            <person name="Rohde M."/>
            <person name="Galperin M.Y."/>
            <person name="Jogler C."/>
        </authorList>
    </citation>
    <scope>NUCLEOTIDE SEQUENCE [LARGE SCALE GENOMIC DNA]</scope>
    <source>
        <strain evidence="5 6">FF011L</strain>
    </source>
</reference>
<dbReference type="InterPro" id="IPR036390">
    <property type="entry name" value="WH_DNA-bd_sf"/>
</dbReference>
<evidence type="ECO:0000313" key="5">
    <source>
        <dbReference type="EMBL" id="QDS95611.1"/>
    </source>
</evidence>
<dbReference type="Gene3D" id="1.10.10.10">
    <property type="entry name" value="Winged helix-like DNA-binding domain superfamily/Winged helix DNA-binding domain"/>
    <property type="match status" value="1"/>
</dbReference>
<gene>
    <name evidence="5" type="ORF">FF011L_44090</name>
</gene>
<accession>A0A517ML48</accession>
<feature type="domain" description="O-methyltransferase C-terminal" evidence="4">
    <location>
        <begin position="117"/>
        <end position="295"/>
    </location>
</feature>
<dbReference type="RefSeq" id="WP_145353849.1">
    <property type="nucleotide sequence ID" value="NZ_CP036262.1"/>
</dbReference>
<sequence length="317" mass="34403">MTAQDRSLQQYHQLIQLNAASHLLRIARRIGLFDLLLKGQHTAPQIIEALKLEPELAISLLDALRATGAIEQYGEDFALAQVTRLLSQFDADLGDAMWEKLEAALKENLSPESEPYHAGIAATQWTHTRTAMEAAEMLNIGEDRKDLKIVDIACGSAVWSCAVAYQDPGSQVTAIDFAGALKAAAATAESIELGDRFSGLAGDPLQVELPAKTYDMAILAQRLHSEPTEKGTEWLKRIRASLVDGGELIVIDLFQTTASPKLGEAIESLKMKLHTDQGGVRSPQETEQQLKDAGFGSAQFSYLPSSHVNMGLIIAKA</sequence>
<dbReference type="GO" id="GO:0032259">
    <property type="term" value="P:methylation"/>
    <property type="evidence" value="ECO:0007669"/>
    <property type="project" value="UniProtKB-KW"/>
</dbReference>
<keyword evidence="6" id="KW-1185">Reference proteome</keyword>
<dbReference type="InterPro" id="IPR016461">
    <property type="entry name" value="COMT-like"/>
</dbReference>
<keyword evidence="3" id="KW-0949">S-adenosyl-L-methionine</keyword>
<organism evidence="5 6">
    <name type="scientific">Roseimaritima multifibrata</name>
    <dbReference type="NCBI Taxonomy" id="1930274"/>
    <lineage>
        <taxon>Bacteria</taxon>
        <taxon>Pseudomonadati</taxon>
        <taxon>Planctomycetota</taxon>
        <taxon>Planctomycetia</taxon>
        <taxon>Pirellulales</taxon>
        <taxon>Pirellulaceae</taxon>
        <taxon>Roseimaritima</taxon>
    </lineage>
</organism>
<evidence type="ECO:0000313" key="6">
    <source>
        <dbReference type="Proteomes" id="UP000320672"/>
    </source>
</evidence>
<dbReference type="InterPro" id="IPR029063">
    <property type="entry name" value="SAM-dependent_MTases_sf"/>
</dbReference>
<proteinExistence type="predicted"/>
<keyword evidence="5" id="KW-0830">Ubiquinone</keyword>
<dbReference type="InterPro" id="IPR001077">
    <property type="entry name" value="COMT_C"/>
</dbReference>
<dbReference type="EMBL" id="CP036262">
    <property type="protein sequence ID" value="QDS95611.1"/>
    <property type="molecule type" value="Genomic_DNA"/>
</dbReference>
<dbReference type="Pfam" id="PF00891">
    <property type="entry name" value="Methyltransf_2"/>
    <property type="match status" value="1"/>
</dbReference>
<dbReference type="InterPro" id="IPR036388">
    <property type="entry name" value="WH-like_DNA-bd_sf"/>
</dbReference>
<evidence type="ECO:0000256" key="3">
    <source>
        <dbReference type="ARBA" id="ARBA00022691"/>
    </source>
</evidence>
<protein>
    <submittedName>
        <fullName evidence="5">Ubiquinone/menaquinone biosynthesis methyltransferase</fullName>
    </submittedName>
</protein>
<dbReference type="PANTHER" id="PTHR43712:SF2">
    <property type="entry name" value="O-METHYLTRANSFERASE CICE"/>
    <property type="match status" value="1"/>
</dbReference>